<evidence type="ECO:0000313" key="1">
    <source>
        <dbReference type="EMBL" id="MBE5041035.1"/>
    </source>
</evidence>
<proteinExistence type="predicted"/>
<dbReference type="AlphaFoldDB" id="A0A9D5R9F7"/>
<name>A0A9D5R9F7_9FIRM</name>
<dbReference type="Proteomes" id="UP000806542">
    <property type="component" value="Unassembled WGS sequence"/>
</dbReference>
<reference evidence="1" key="1">
    <citation type="submission" date="2020-10" db="EMBL/GenBank/DDBJ databases">
        <title>ChiBAC.</title>
        <authorList>
            <person name="Zenner C."/>
            <person name="Hitch T.C.A."/>
            <person name="Clavel T."/>
        </authorList>
    </citation>
    <scope>NUCLEOTIDE SEQUENCE</scope>
    <source>
        <strain evidence="1">DSM 107454</strain>
    </source>
</reference>
<dbReference type="EMBL" id="JADCKB010000032">
    <property type="protein sequence ID" value="MBE5041035.1"/>
    <property type="molecule type" value="Genomic_DNA"/>
</dbReference>
<comment type="caution">
    <text evidence="1">The sequence shown here is derived from an EMBL/GenBank/DDBJ whole genome shotgun (WGS) entry which is preliminary data.</text>
</comment>
<accession>A0A9D5R9F7</accession>
<keyword evidence="2" id="KW-1185">Reference proteome</keyword>
<protein>
    <submittedName>
        <fullName evidence="1">Uncharacterized protein</fullName>
    </submittedName>
</protein>
<gene>
    <name evidence="1" type="ORF">INF28_11255</name>
</gene>
<evidence type="ECO:0000313" key="2">
    <source>
        <dbReference type="Proteomes" id="UP000806542"/>
    </source>
</evidence>
<dbReference type="RefSeq" id="WP_226393573.1">
    <property type="nucleotide sequence ID" value="NZ_JADCKB010000032.1"/>
</dbReference>
<organism evidence="1 2">
    <name type="scientific">Ructibacterium gallinarum</name>
    <dbReference type="NCBI Taxonomy" id="2779355"/>
    <lineage>
        <taxon>Bacteria</taxon>
        <taxon>Bacillati</taxon>
        <taxon>Bacillota</taxon>
        <taxon>Clostridia</taxon>
        <taxon>Eubacteriales</taxon>
        <taxon>Oscillospiraceae</taxon>
        <taxon>Ructibacterium</taxon>
    </lineage>
</organism>
<sequence>MLSDKILCYKAFDSPAYYPYSNSLWEVSNLRTWLNPSVDAGQLVWPQNNPLNQ</sequence>